<evidence type="ECO:0000313" key="2">
    <source>
        <dbReference type="Proteomes" id="UP001497700"/>
    </source>
</evidence>
<protein>
    <submittedName>
        <fullName evidence="1">Uncharacterized protein</fullName>
    </submittedName>
</protein>
<comment type="caution">
    <text evidence="1">The sequence shown here is derived from an EMBL/GenBank/DDBJ whole genome shotgun (WGS) entry which is preliminary data.</text>
</comment>
<accession>A0ACB9YPQ3</accession>
<organism evidence="1 2">
    <name type="scientific">Hypoxylon rubiginosum</name>
    <dbReference type="NCBI Taxonomy" id="110542"/>
    <lineage>
        <taxon>Eukaryota</taxon>
        <taxon>Fungi</taxon>
        <taxon>Dikarya</taxon>
        <taxon>Ascomycota</taxon>
        <taxon>Pezizomycotina</taxon>
        <taxon>Sordariomycetes</taxon>
        <taxon>Xylariomycetidae</taxon>
        <taxon>Xylariales</taxon>
        <taxon>Hypoxylaceae</taxon>
        <taxon>Hypoxylon</taxon>
    </lineage>
</organism>
<name>A0ACB9YPQ3_9PEZI</name>
<keyword evidence="2" id="KW-1185">Reference proteome</keyword>
<sequence length="185" mass="20428">MSPLPADQSTPSSSLSVSTTRLVRSVLRLYTRDDSDDAKCHPQPNIDLCEKPDSAKLTSEIVIGTLGGVLVIVTLSLLVFLHYRHKRRDEREWPKNNQELDDYGMGSTTPSSNAAAPGRPKNAYKRPRVDPDDDDDAASNLPPPGARRDSLQSLARSIRGNPDAYRSRPDDISHDMKPVEPLSQL</sequence>
<evidence type="ECO:0000313" key="1">
    <source>
        <dbReference type="EMBL" id="KAI4861338.1"/>
    </source>
</evidence>
<proteinExistence type="predicted"/>
<dbReference type="Proteomes" id="UP001497700">
    <property type="component" value="Unassembled WGS sequence"/>
</dbReference>
<reference evidence="1 2" key="1">
    <citation type="journal article" date="2022" name="New Phytol.">
        <title>Ecological generalism drives hyperdiversity of secondary metabolite gene clusters in xylarialean endophytes.</title>
        <authorList>
            <person name="Franco M.E.E."/>
            <person name="Wisecaver J.H."/>
            <person name="Arnold A.E."/>
            <person name="Ju Y.M."/>
            <person name="Slot J.C."/>
            <person name="Ahrendt S."/>
            <person name="Moore L.P."/>
            <person name="Eastman K.E."/>
            <person name="Scott K."/>
            <person name="Konkel Z."/>
            <person name="Mondo S.J."/>
            <person name="Kuo A."/>
            <person name="Hayes R.D."/>
            <person name="Haridas S."/>
            <person name="Andreopoulos B."/>
            <person name="Riley R."/>
            <person name="LaButti K."/>
            <person name="Pangilinan J."/>
            <person name="Lipzen A."/>
            <person name="Amirebrahimi M."/>
            <person name="Yan J."/>
            <person name="Adam C."/>
            <person name="Keymanesh K."/>
            <person name="Ng V."/>
            <person name="Louie K."/>
            <person name="Northen T."/>
            <person name="Drula E."/>
            <person name="Henrissat B."/>
            <person name="Hsieh H.M."/>
            <person name="Youens-Clark K."/>
            <person name="Lutzoni F."/>
            <person name="Miadlikowska J."/>
            <person name="Eastwood D.C."/>
            <person name="Hamelin R.C."/>
            <person name="Grigoriev I.V."/>
            <person name="U'Ren J.M."/>
        </authorList>
    </citation>
    <scope>NUCLEOTIDE SEQUENCE [LARGE SCALE GENOMIC DNA]</scope>
    <source>
        <strain evidence="1 2">CBS 119005</strain>
    </source>
</reference>
<dbReference type="EMBL" id="MU393555">
    <property type="protein sequence ID" value="KAI4861338.1"/>
    <property type="molecule type" value="Genomic_DNA"/>
</dbReference>
<gene>
    <name evidence="1" type="ORF">F4820DRAFT_434014</name>
</gene>